<evidence type="ECO:0000313" key="12">
    <source>
        <dbReference type="Proteomes" id="UP000053927"/>
    </source>
</evidence>
<reference evidence="12" key="1">
    <citation type="journal article" date="2012" name="Science">
        <title>The Paleozoic origin of enzymatic lignin decomposition reconstructed from 31 fungal genomes.</title>
        <authorList>
            <person name="Floudas D."/>
            <person name="Binder M."/>
            <person name="Riley R."/>
            <person name="Barry K."/>
            <person name="Blanchette R.A."/>
            <person name="Henrissat B."/>
            <person name="Martinez A.T."/>
            <person name="Otillar R."/>
            <person name="Spatafora J.W."/>
            <person name="Yadav J.S."/>
            <person name="Aerts A."/>
            <person name="Benoit I."/>
            <person name="Boyd A."/>
            <person name="Carlson A."/>
            <person name="Copeland A."/>
            <person name="Coutinho P.M."/>
            <person name="de Vries R.P."/>
            <person name="Ferreira P."/>
            <person name="Findley K."/>
            <person name="Foster B."/>
            <person name="Gaskell J."/>
            <person name="Glotzer D."/>
            <person name="Gorecki P."/>
            <person name="Heitman J."/>
            <person name="Hesse C."/>
            <person name="Hori C."/>
            <person name="Igarashi K."/>
            <person name="Jurgens J.A."/>
            <person name="Kallen N."/>
            <person name="Kersten P."/>
            <person name="Kohler A."/>
            <person name="Kuees U."/>
            <person name="Kumar T.K.A."/>
            <person name="Kuo A."/>
            <person name="LaButti K."/>
            <person name="Larrondo L.F."/>
            <person name="Lindquist E."/>
            <person name="Ling A."/>
            <person name="Lombard V."/>
            <person name="Lucas S."/>
            <person name="Lundell T."/>
            <person name="Martin R."/>
            <person name="McLaughlin D.J."/>
            <person name="Morgenstern I."/>
            <person name="Morin E."/>
            <person name="Murat C."/>
            <person name="Nagy L.G."/>
            <person name="Nolan M."/>
            <person name="Ohm R.A."/>
            <person name="Patyshakuliyeva A."/>
            <person name="Rokas A."/>
            <person name="Ruiz-Duenas F.J."/>
            <person name="Sabat G."/>
            <person name="Salamov A."/>
            <person name="Samejima M."/>
            <person name="Schmutz J."/>
            <person name="Slot J.C."/>
            <person name="St John F."/>
            <person name="Stenlid J."/>
            <person name="Sun H."/>
            <person name="Sun S."/>
            <person name="Syed K."/>
            <person name="Tsang A."/>
            <person name="Wiebenga A."/>
            <person name="Young D."/>
            <person name="Pisabarro A."/>
            <person name="Eastwood D.C."/>
            <person name="Martin F."/>
            <person name="Cullen D."/>
            <person name="Grigoriev I.V."/>
            <person name="Hibbett D.S."/>
        </authorList>
    </citation>
    <scope>NUCLEOTIDE SEQUENCE [LARGE SCALE GENOMIC DNA]</scope>
    <source>
        <strain evidence="12">FP-91666</strain>
    </source>
</reference>
<feature type="domain" description="Glucose-methanol-choline oxidoreductase N-terminal" evidence="9">
    <location>
        <begin position="107"/>
        <end position="307"/>
    </location>
</feature>
<dbReference type="PANTHER" id="PTHR11552">
    <property type="entry name" value="GLUCOSE-METHANOL-CHOLINE GMC OXIDOREDUCTASE"/>
    <property type="match status" value="1"/>
</dbReference>
<keyword evidence="3" id="KW-0285">Flavoprotein</keyword>
<protein>
    <submittedName>
        <fullName evidence="11">Alcohol oxidase</fullName>
    </submittedName>
</protein>
<evidence type="ECO:0000259" key="9">
    <source>
        <dbReference type="Pfam" id="PF00732"/>
    </source>
</evidence>
<organism evidence="11 12">
    <name type="scientific">Stereum hirsutum (strain FP-91666)</name>
    <name type="common">White-rot fungus</name>
    <dbReference type="NCBI Taxonomy" id="721885"/>
    <lineage>
        <taxon>Eukaryota</taxon>
        <taxon>Fungi</taxon>
        <taxon>Dikarya</taxon>
        <taxon>Basidiomycota</taxon>
        <taxon>Agaricomycotina</taxon>
        <taxon>Agaricomycetes</taxon>
        <taxon>Russulales</taxon>
        <taxon>Stereaceae</taxon>
        <taxon>Stereum</taxon>
    </lineage>
</organism>
<dbReference type="PANTHER" id="PTHR11552:SF201">
    <property type="entry name" value="GLUCOSE-METHANOL-CHOLINE OXIDOREDUCTASE N-TERMINAL DOMAIN-CONTAINING PROTEIN"/>
    <property type="match status" value="1"/>
</dbReference>
<evidence type="ECO:0000313" key="11">
    <source>
        <dbReference type="EMBL" id="EIM79982.1"/>
    </source>
</evidence>
<dbReference type="OMA" id="GNTKGTW"/>
<keyword evidence="12" id="KW-1185">Reference proteome</keyword>
<evidence type="ECO:0000256" key="6">
    <source>
        <dbReference type="ARBA" id="ARBA00023002"/>
    </source>
</evidence>
<dbReference type="OrthoDB" id="269227at2759"/>
<evidence type="ECO:0000256" key="4">
    <source>
        <dbReference type="ARBA" id="ARBA00022729"/>
    </source>
</evidence>
<dbReference type="Gene3D" id="3.50.50.60">
    <property type="entry name" value="FAD/NAD(P)-binding domain"/>
    <property type="match status" value="1"/>
</dbReference>
<comment type="similarity">
    <text evidence="2">Belongs to the GMC oxidoreductase family.</text>
</comment>
<dbReference type="GO" id="GO:0016614">
    <property type="term" value="F:oxidoreductase activity, acting on CH-OH group of donors"/>
    <property type="evidence" value="ECO:0007669"/>
    <property type="project" value="InterPro"/>
</dbReference>
<dbReference type="RefSeq" id="XP_007310967.1">
    <property type="nucleotide sequence ID" value="XM_007310905.1"/>
</dbReference>
<keyword evidence="4" id="KW-0732">Signal</keyword>
<proteinExistence type="inferred from homology"/>
<feature type="active site" description="Proton acceptor" evidence="7">
    <location>
        <position position="577"/>
    </location>
</feature>
<evidence type="ECO:0000256" key="3">
    <source>
        <dbReference type="ARBA" id="ARBA00022630"/>
    </source>
</evidence>
<dbReference type="GO" id="GO:0050660">
    <property type="term" value="F:flavin adenine dinucleotide binding"/>
    <property type="evidence" value="ECO:0007669"/>
    <property type="project" value="InterPro"/>
</dbReference>
<dbReference type="SUPFAM" id="SSF54373">
    <property type="entry name" value="FAD-linked reductases, C-terminal domain"/>
    <property type="match status" value="1"/>
</dbReference>
<dbReference type="InterPro" id="IPR007867">
    <property type="entry name" value="GMC_OxRtase_C"/>
</dbReference>
<sequence>MTATLDQVADKTFDYVVVGGGTAGLVVASRLSEDATVSVLVLEAGPPNIDDPAILTPAAFGSHFGKPHSPPRFRKTIRADVLSTGLVERDLVVAPKSTSFSTTVPHSPTSTRLAWEKLGNPGWNWDLLKKYYMKSERFIPPEHKTEEMSPLTVAYPITLSGFEGPYHQALKSLGIQRASEPFSGNTKGTWLTPVTIHPTERVRSYSTNMYFTPNAARPNLTVFCSAQVCKLELTKGDSVTATAVEFVHEGKTYKASVKMEVVLSAGVVMDPQILEISGIGDKKVLEHALIDTFVDLPGVGNNVQEHVYSGASYEVKPEREDEFLTFDCLRDHEELVKQTELYKSGKGVFGMSSICMTFVPLASISSNSQALQQRLYDSIEAGIVAKKFSSALQKQFKVQLEHIKAQDPSCELVLTQACSSKPNLPEPKKKYITLTSLLNHPFSRGTIHVKSNDPLEPPAIDPHYFEEEYDIRTFVEMMKFNRRLAQQEPLKSILTGKTLKSFSSDTRTDMIYKGAELNPGLAYYLKAQCNTTYHTVGSCSMLPREDGGVVDTRLRVYGTTNVRVVDISIIPLHIGAHMQATAYALGELGADMIKGSIF</sequence>
<dbReference type="AlphaFoldDB" id="R7S084"/>
<dbReference type="Gene3D" id="3.30.560.10">
    <property type="entry name" value="Glucose Oxidase, domain 3"/>
    <property type="match status" value="1"/>
</dbReference>
<feature type="active site" description="Proton donor" evidence="7">
    <location>
        <position position="534"/>
    </location>
</feature>
<evidence type="ECO:0000259" key="10">
    <source>
        <dbReference type="Pfam" id="PF05199"/>
    </source>
</evidence>
<dbReference type="Pfam" id="PF00732">
    <property type="entry name" value="GMC_oxred_N"/>
    <property type="match status" value="1"/>
</dbReference>
<dbReference type="InterPro" id="IPR036188">
    <property type="entry name" value="FAD/NAD-bd_sf"/>
</dbReference>
<dbReference type="Proteomes" id="UP000053927">
    <property type="component" value="Unassembled WGS sequence"/>
</dbReference>
<gene>
    <name evidence="11" type="ORF">STEHIDRAFT_163236</name>
</gene>
<dbReference type="InterPro" id="IPR012132">
    <property type="entry name" value="GMC_OxRdtase"/>
</dbReference>
<name>R7S084_STEHR</name>
<feature type="binding site" evidence="8">
    <location>
        <position position="355"/>
    </location>
    <ligand>
        <name>substrate</name>
    </ligand>
</feature>
<keyword evidence="5 8" id="KW-0274">FAD</keyword>
<evidence type="ECO:0000256" key="5">
    <source>
        <dbReference type="ARBA" id="ARBA00022827"/>
    </source>
</evidence>
<evidence type="ECO:0000256" key="2">
    <source>
        <dbReference type="ARBA" id="ARBA00010790"/>
    </source>
</evidence>
<dbReference type="KEGG" id="shs:STEHIDRAFT_163236"/>
<accession>R7S084</accession>
<feature type="binding site" evidence="8">
    <location>
        <position position="228"/>
    </location>
    <ligand>
        <name>FAD</name>
        <dbReference type="ChEBI" id="CHEBI:57692"/>
    </ligand>
</feature>
<dbReference type="eggNOG" id="KOG1238">
    <property type="taxonomic scope" value="Eukaryota"/>
</dbReference>
<dbReference type="Pfam" id="PF05199">
    <property type="entry name" value="GMC_oxred_C"/>
    <property type="match status" value="1"/>
</dbReference>
<evidence type="ECO:0000256" key="7">
    <source>
        <dbReference type="PIRSR" id="PIRSR000137-1"/>
    </source>
</evidence>
<dbReference type="SUPFAM" id="SSF51905">
    <property type="entry name" value="FAD/NAD(P)-binding domain"/>
    <property type="match status" value="1"/>
</dbReference>
<feature type="domain" description="Glucose-methanol-choline oxidoreductase C-terminal" evidence="10">
    <location>
        <begin position="441"/>
        <end position="586"/>
    </location>
</feature>
<dbReference type="InterPro" id="IPR000172">
    <property type="entry name" value="GMC_OxRdtase_N"/>
</dbReference>
<comment type="cofactor">
    <cofactor evidence="1 8">
        <name>FAD</name>
        <dbReference type="ChEBI" id="CHEBI:57692"/>
    </cofactor>
</comment>
<keyword evidence="6" id="KW-0560">Oxidoreductase</keyword>
<evidence type="ECO:0000256" key="8">
    <source>
        <dbReference type="PIRSR" id="PIRSR000137-2"/>
    </source>
</evidence>
<feature type="binding site" evidence="8">
    <location>
        <position position="92"/>
    </location>
    <ligand>
        <name>FAD</name>
        <dbReference type="ChEBI" id="CHEBI:57692"/>
    </ligand>
</feature>
<evidence type="ECO:0000256" key="1">
    <source>
        <dbReference type="ARBA" id="ARBA00001974"/>
    </source>
</evidence>
<dbReference type="EMBL" id="JH687400">
    <property type="protein sequence ID" value="EIM79982.1"/>
    <property type="molecule type" value="Genomic_DNA"/>
</dbReference>
<dbReference type="GeneID" id="18802263"/>
<dbReference type="PIRSF" id="PIRSF000137">
    <property type="entry name" value="Alcohol_oxidase"/>
    <property type="match status" value="1"/>
</dbReference>